<accession>A0A6A6S5J4</accession>
<dbReference type="InterPro" id="IPR050275">
    <property type="entry name" value="PGM_Phosphatase"/>
</dbReference>
<name>A0A6A6S5J4_9PLEO</name>
<dbReference type="GO" id="GO:0016791">
    <property type="term" value="F:phosphatase activity"/>
    <property type="evidence" value="ECO:0007669"/>
    <property type="project" value="TreeGrafter"/>
</dbReference>
<dbReference type="SMART" id="SM00855">
    <property type="entry name" value="PGAM"/>
    <property type="match status" value="1"/>
</dbReference>
<dbReference type="SUPFAM" id="SSF53254">
    <property type="entry name" value="Phosphoglycerate mutase-like"/>
    <property type="match status" value="1"/>
</dbReference>
<dbReference type="EMBL" id="MU006781">
    <property type="protein sequence ID" value="KAF2642537.1"/>
    <property type="molecule type" value="Genomic_DNA"/>
</dbReference>
<evidence type="ECO:0000313" key="1">
    <source>
        <dbReference type="EMBL" id="KAF2642537.1"/>
    </source>
</evidence>
<organism evidence="1 2">
    <name type="scientific">Massarina eburnea CBS 473.64</name>
    <dbReference type="NCBI Taxonomy" id="1395130"/>
    <lineage>
        <taxon>Eukaryota</taxon>
        <taxon>Fungi</taxon>
        <taxon>Dikarya</taxon>
        <taxon>Ascomycota</taxon>
        <taxon>Pezizomycotina</taxon>
        <taxon>Dothideomycetes</taxon>
        <taxon>Pleosporomycetidae</taxon>
        <taxon>Pleosporales</taxon>
        <taxon>Massarineae</taxon>
        <taxon>Massarinaceae</taxon>
        <taxon>Massarina</taxon>
    </lineage>
</organism>
<gene>
    <name evidence="1" type="ORF">P280DRAFT_497360</name>
</gene>
<protein>
    <submittedName>
        <fullName evidence="1">Phosphoglycerate mutase-like protein</fullName>
    </submittedName>
</protein>
<dbReference type="GO" id="GO:0005737">
    <property type="term" value="C:cytoplasm"/>
    <property type="evidence" value="ECO:0007669"/>
    <property type="project" value="TreeGrafter"/>
</dbReference>
<dbReference type="AlphaFoldDB" id="A0A6A6S5J4"/>
<dbReference type="OrthoDB" id="496981at2759"/>
<dbReference type="Proteomes" id="UP000799753">
    <property type="component" value="Unassembled WGS sequence"/>
</dbReference>
<dbReference type="Gene3D" id="3.40.50.1240">
    <property type="entry name" value="Phosphoglycerate mutase-like"/>
    <property type="match status" value="1"/>
</dbReference>
<reference evidence="1" key="1">
    <citation type="journal article" date="2020" name="Stud. Mycol.">
        <title>101 Dothideomycetes genomes: a test case for predicting lifestyles and emergence of pathogens.</title>
        <authorList>
            <person name="Haridas S."/>
            <person name="Albert R."/>
            <person name="Binder M."/>
            <person name="Bloem J."/>
            <person name="Labutti K."/>
            <person name="Salamov A."/>
            <person name="Andreopoulos B."/>
            <person name="Baker S."/>
            <person name="Barry K."/>
            <person name="Bills G."/>
            <person name="Bluhm B."/>
            <person name="Cannon C."/>
            <person name="Castanera R."/>
            <person name="Culley D."/>
            <person name="Daum C."/>
            <person name="Ezra D."/>
            <person name="Gonzalez J."/>
            <person name="Henrissat B."/>
            <person name="Kuo A."/>
            <person name="Liang C."/>
            <person name="Lipzen A."/>
            <person name="Lutzoni F."/>
            <person name="Magnuson J."/>
            <person name="Mondo S."/>
            <person name="Nolan M."/>
            <person name="Ohm R."/>
            <person name="Pangilinan J."/>
            <person name="Park H.-J."/>
            <person name="Ramirez L."/>
            <person name="Alfaro M."/>
            <person name="Sun H."/>
            <person name="Tritt A."/>
            <person name="Yoshinaga Y."/>
            <person name="Zwiers L.-H."/>
            <person name="Turgeon B."/>
            <person name="Goodwin S."/>
            <person name="Spatafora J."/>
            <person name="Crous P."/>
            <person name="Grigoriev I."/>
        </authorList>
    </citation>
    <scope>NUCLEOTIDE SEQUENCE</scope>
    <source>
        <strain evidence="1">CBS 473.64</strain>
    </source>
</reference>
<sequence length="294" mass="33544">MITTTPANWTYTAQRGYFTHDTDPANWTFRATTQPNLGLLSIEYPTDIQFDPSRQKSQWQRFTHYLNTLNLAGPTHKRYKLLYLIRHGQGTHNVKETEVGREEWNSHWAKLSSDGMTVWEDAELTAAGEQQAKDIATFFAKGDVPGPERIYSSPLRRCLRTTELAYPSSMTSNPPIIKENLRERLGVHTCDKRSTKTWITDTFPDFVVEMGFTEEDELWRADVRESLEEHIVRVRKLLDEIFDDQEGEQGGDAIMSLTAHSGAIMTLFRAMGWGRVPVAAGAVYPLLVCAEKEK</sequence>
<dbReference type="CDD" id="cd07067">
    <property type="entry name" value="HP_PGM_like"/>
    <property type="match status" value="1"/>
</dbReference>
<dbReference type="Pfam" id="PF00300">
    <property type="entry name" value="His_Phos_1"/>
    <property type="match status" value="1"/>
</dbReference>
<dbReference type="PANTHER" id="PTHR48100:SF1">
    <property type="entry name" value="HISTIDINE PHOSPHATASE FAMILY PROTEIN-RELATED"/>
    <property type="match status" value="1"/>
</dbReference>
<keyword evidence="2" id="KW-1185">Reference proteome</keyword>
<evidence type="ECO:0000313" key="2">
    <source>
        <dbReference type="Proteomes" id="UP000799753"/>
    </source>
</evidence>
<dbReference type="InterPro" id="IPR013078">
    <property type="entry name" value="His_Pase_superF_clade-1"/>
</dbReference>
<dbReference type="InterPro" id="IPR029033">
    <property type="entry name" value="His_PPase_superfam"/>
</dbReference>
<dbReference type="PANTHER" id="PTHR48100">
    <property type="entry name" value="BROAD-SPECIFICITY PHOSPHATASE YOR283W-RELATED"/>
    <property type="match status" value="1"/>
</dbReference>
<proteinExistence type="predicted"/>